<reference evidence="3" key="1">
    <citation type="submission" date="2019-04" db="EMBL/GenBank/DDBJ databases">
        <title>Genome assembly of Zosterops borbonicus 15179.</title>
        <authorList>
            <person name="Leroy T."/>
            <person name="Anselmetti Y."/>
            <person name="Tilak M.-K."/>
            <person name="Nabholz B."/>
        </authorList>
    </citation>
    <scope>NUCLEOTIDE SEQUENCE</scope>
    <source>
        <strain evidence="3">HGM_15179</strain>
        <tissue evidence="3">Muscle</tissue>
    </source>
</reference>
<feature type="domain" description="Beta-defensin-like" evidence="2">
    <location>
        <begin position="33"/>
        <end position="65"/>
    </location>
</feature>
<accession>A0A8K1DB50</accession>
<dbReference type="Pfam" id="PF00711">
    <property type="entry name" value="Defensin_beta"/>
    <property type="match status" value="1"/>
</dbReference>
<dbReference type="AlphaFoldDB" id="A0A8K1DB50"/>
<evidence type="ECO:0000259" key="2">
    <source>
        <dbReference type="Pfam" id="PF00711"/>
    </source>
</evidence>
<sequence>PCEDPGDPPAMKILLLLFPLLLVLVQGAAGGLFACRRKGGFCQIGYCRYPTIPIEKCSRSQWCCK</sequence>
<dbReference type="GO" id="GO:0006952">
    <property type="term" value="P:defense response"/>
    <property type="evidence" value="ECO:0007669"/>
    <property type="project" value="InterPro"/>
</dbReference>
<keyword evidence="1" id="KW-0472">Membrane</keyword>
<dbReference type="GO" id="GO:0005576">
    <property type="term" value="C:extracellular region"/>
    <property type="evidence" value="ECO:0007669"/>
    <property type="project" value="InterPro"/>
</dbReference>
<dbReference type="SUPFAM" id="SSF57392">
    <property type="entry name" value="Defensin-like"/>
    <property type="match status" value="1"/>
</dbReference>
<dbReference type="Proteomes" id="UP000796761">
    <property type="component" value="Unassembled WGS sequence"/>
</dbReference>
<organism evidence="3 4">
    <name type="scientific">Zosterops borbonicus</name>
    <dbReference type="NCBI Taxonomy" id="364589"/>
    <lineage>
        <taxon>Eukaryota</taxon>
        <taxon>Metazoa</taxon>
        <taxon>Chordata</taxon>
        <taxon>Craniata</taxon>
        <taxon>Vertebrata</taxon>
        <taxon>Euteleostomi</taxon>
        <taxon>Archelosauria</taxon>
        <taxon>Archosauria</taxon>
        <taxon>Dinosauria</taxon>
        <taxon>Saurischia</taxon>
        <taxon>Theropoda</taxon>
        <taxon>Coelurosauria</taxon>
        <taxon>Aves</taxon>
        <taxon>Neognathae</taxon>
        <taxon>Neoaves</taxon>
        <taxon>Telluraves</taxon>
        <taxon>Australaves</taxon>
        <taxon>Passeriformes</taxon>
        <taxon>Sylvioidea</taxon>
        <taxon>Zosteropidae</taxon>
        <taxon>Zosterops</taxon>
    </lineage>
</organism>
<gene>
    <name evidence="3" type="ORF">HGM15179_019098</name>
</gene>
<proteinExistence type="predicted"/>
<dbReference type="InterPro" id="IPR001855">
    <property type="entry name" value="Defensin_beta-like"/>
</dbReference>
<evidence type="ECO:0000313" key="4">
    <source>
        <dbReference type="Proteomes" id="UP000796761"/>
    </source>
</evidence>
<evidence type="ECO:0000256" key="1">
    <source>
        <dbReference type="SAM" id="Phobius"/>
    </source>
</evidence>
<comment type="caution">
    <text evidence="3">The sequence shown here is derived from an EMBL/GenBank/DDBJ whole genome shotgun (WGS) entry which is preliminary data.</text>
</comment>
<keyword evidence="1" id="KW-0812">Transmembrane</keyword>
<keyword evidence="4" id="KW-1185">Reference proteome</keyword>
<feature type="non-terminal residue" evidence="3">
    <location>
        <position position="65"/>
    </location>
</feature>
<dbReference type="OrthoDB" id="9378816at2759"/>
<name>A0A8K1DB50_9PASS</name>
<feature type="transmembrane region" description="Helical" evidence="1">
    <location>
        <begin position="13"/>
        <end position="35"/>
    </location>
</feature>
<keyword evidence="1" id="KW-1133">Transmembrane helix</keyword>
<feature type="non-terminal residue" evidence="3">
    <location>
        <position position="1"/>
    </location>
</feature>
<dbReference type="EMBL" id="SWJQ01001531">
    <property type="protein sequence ID" value="TRZ08006.1"/>
    <property type="molecule type" value="Genomic_DNA"/>
</dbReference>
<evidence type="ECO:0000313" key="3">
    <source>
        <dbReference type="EMBL" id="TRZ08006.1"/>
    </source>
</evidence>
<protein>
    <recommendedName>
        <fullName evidence="2">Beta-defensin-like domain-containing protein</fullName>
    </recommendedName>
</protein>